<keyword evidence="18" id="KW-1185">Reference proteome</keyword>
<evidence type="ECO:0000256" key="7">
    <source>
        <dbReference type="ARBA" id="ARBA00022679"/>
    </source>
</evidence>
<dbReference type="HAMAP" id="MF_00065">
    <property type="entry name" value="Adenylyl_sulf_kinase"/>
    <property type="match status" value="1"/>
</dbReference>
<keyword evidence="9 14" id="KW-0418">Kinase</keyword>
<dbReference type="GO" id="GO:0004020">
    <property type="term" value="F:adenylylsulfate kinase activity"/>
    <property type="evidence" value="ECO:0007669"/>
    <property type="project" value="UniProtKB-UniRule"/>
</dbReference>
<protein>
    <recommendedName>
        <fullName evidence="6 14">Adenylyl-sulfate kinase</fullName>
        <ecNumber evidence="5 14">2.7.1.25</ecNumber>
    </recommendedName>
    <alternativeName>
        <fullName evidence="12 14">APS kinase</fullName>
    </alternativeName>
    <alternativeName>
        <fullName evidence="13 14">ATP adenosine-5'-phosphosulfate 3'-phosphotransferase</fullName>
    </alternativeName>
    <alternativeName>
        <fullName evidence="11 14">Adenosine-5'-phosphosulfate kinase</fullName>
    </alternativeName>
</protein>
<evidence type="ECO:0000256" key="6">
    <source>
        <dbReference type="ARBA" id="ARBA00018163"/>
    </source>
</evidence>
<evidence type="ECO:0000256" key="11">
    <source>
        <dbReference type="ARBA" id="ARBA00029724"/>
    </source>
</evidence>
<dbReference type="CDD" id="cd02027">
    <property type="entry name" value="APSK"/>
    <property type="match status" value="1"/>
</dbReference>
<evidence type="ECO:0000256" key="3">
    <source>
        <dbReference type="ARBA" id="ARBA00004806"/>
    </source>
</evidence>
<dbReference type="InterPro" id="IPR027417">
    <property type="entry name" value="P-loop_NTPase"/>
</dbReference>
<evidence type="ECO:0000256" key="15">
    <source>
        <dbReference type="RuleBase" id="RU004347"/>
    </source>
</evidence>
<dbReference type="FunFam" id="3.40.50.300:FF:000212">
    <property type="entry name" value="Adenylyl-sulfate kinase"/>
    <property type="match status" value="1"/>
</dbReference>
<keyword evidence="10 14" id="KW-0067">ATP-binding</keyword>
<dbReference type="GO" id="GO:0070814">
    <property type="term" value="P:hydrogen sulfide biosynthetic process"/>
    <property type="evidence" value="ECO:0007669"/>
    <property type="project" value="UniProtKB-UniRule"/>
</dbReference>
<name>A0A7W2I9Q0_9BURK</name>
<dbReference type="UniPathway" id="UPA00140">
    <property type="reaction ID" value="UER00205"/>
</dbReference>
<dbReference type="PANTHER" id="PTHR11055">
    <property type="entry name" value="BIFUNCTIONAL 3'-PHOSPHOADENOSINE 5'-PHOSPHOSULFATE SYNTHASE"/>
    <property type="match status" value="1"/>
</dbReference>
<dbReference type="Gene3D" id="3.40.50.300">
    <property type="entry name" value="P-loop containing nucleotide triphosphate hydrolases"/>
    <property type="match status" value="1"/>
</dbReference>
<feature type="active site" description="Phosphoserine intermediate" evidence="14">
    <location>
        <position position="123"/>
    </location>
</feature>
<keyword evidence="7 14" id="KW-0808">Transferase</keyword>
<evidence type="ECO:0000256" key="4">
    <source>
        <dbReference type="ARBA" id="ARBA00007008"/>
    </source>
</evidence>
<sequence>MIGACRHGRMSPGKAPMSTQNIFLQAPAIAPANRALRRHQRPCVLWFTGLSGSGKTTIAGLVERRLAELGLHTYLLDGDNVRHGLCRDLGFSDADRVENIRRVGEVAHLMADAGLIVLSAFISPFRSDRRLVRQLMEPGEFVEIFIDTPLGECERRDPKGLYKKARAGQIGNFTGLDSPYERPEQPELRLATLEETAEQCAQRVLDYLAARQLLAPPAA</sequence>
<feature type="binding site" evidence="14">
    <location>
        <begin position="49"/>
        <end position="56"/>
    </location>
    <ligand>
        <name>ATP</name>
        <dbReference type="ChEBI" id="CHEBI:30616"/>
    </ligand>
</feature>
<keyword evidence="8 14" id="KW-0547">Nucleotide-binding</keyword>
<keyword evidence="14" id="KW-0597">Phosphoprotein</keyword>
<dbReference type="Pfam" id="PF01583">
    <property type="entry name" value="APS_kinase"/>
    <property type="match status" value="1"/>
</dbReference>
<dbReference type="GO" id="GO:0005524">
    <property type="term" value="F:ATP binding"/>
    <property type="evidence" value="ECO:0007669"/>
    <property type="project" value="UniProtKB-UniRule"/>
</dbReference>
<dbReference type="Proteomes" id="UP000566711">
    <property type="component" value="Unassembled WGS sequence"/>
</dbReference>
<evidence type="ECO:0000256" key="13">
    <source>
        <dbReference type="ARBA" id="ARBA00031464"/>
    </source>
</evidence>
<proteinExistence type="inferred from homology"/>
<dbReference type="NCBIfam" id="NF003013">
    <property type="entry name" value="PRK03846.1"/>
    <property type="match status" value="1"/>
</dbReference>
<organism evidence="17 18">
    <name type="scientific">Rugamonas fusca</name>
    <dbReference type="NCBI Taxonomy" id="2758568"/>
    <lineage>
        <taxon>Bacteria</taxon>
        <taxon>Pseudomonadati</taxon>
        <taxon>Pseudomonadota</taxon>
        <taxon>Betaproteobacteria</taxon>
        <taxon>Burkholderiales</taxon>
        <taxon>Oxalobacteraceae</taxon>
        <taxon>Telluria group</taxon>
        <taxon>Rugamonas</taxon>
    </lineage>
</organism>
<accession>A0A7W2I9Q0</accession>
<evidence type="ECO:0000259" key="16">
    <source>
        <dbReference type="Pfam" id="PF01583"/>
    </source>
</evidence>
<dbReference type="AlphaFoldDB" id="A0A7W2I9Q0"/>
<evidence type="ECO:0000256" key="9">
    <source>
        <dbReference type="ARBA" id="ARBA00022777"/>
    </source>
</evidence>
<evidence type="ECO:0000256" key="1">
    <source>
        <dbReference type="ARBA" id="ARBA00001823"/>
    </source>
</evidence>
<dbReference type="EC" id="2.7.1.25" evidence="5 14"/>
<evidence type="ECO:0000313" key="18">
    <source>
        <dbReference type="Proteomes" id="UP000566711"/>
    </source>
</evidence>
<dbReference type="NCBIfam" id="TIGR00455">
    <property type="entry name" value="apsK"/>
    <property type="match status" value="1"/>
</dbReference>
<gene>
    <name evidence="14 17" type="primary">cysC</name>
    <name evidence="17" type="ORF">H3H36_25035</name>
</gene>
<comment type="similarity">
    <text evidence="4 14 15">Belongs to the APS kinase family.</text>
</comment>
<dbReference type="InterPro" id="IPR059117">
    <property type="entry name" value="APS_kinase_dom"/>
</dbReference>
<comment type="function">
    <text evidence="2 14 15">Catalyzes the synthesis of activated sulfate.</text>
</comment>
<comment type="caution">
    <text evidence="17">The sequence shown here is derived from an EMBL/GenBank/DDBJ whole genome shotgun (WGS) entry which is preliminary data.</text>
</comment>
<feature type="domain" description="APS kinase" evidence="16">
    <location>
        <begin position="41"/>
        <end position="190"/>
    </location>
</feature>
<dbReference type="PANTHER" id="PTHR11055:SF63">
    <property type="entry name" value="ADENYLYL-SULFATE KINASE 1, CHLOROPLASTIC"/>
    <property type="match status" value="1"/>
</dbReference>
<dbReference type="SUPFAM" id="SSF52540">
    <property type="entry name" value="P-loop containing nucleoside triphosphate hydrolases"/>
    <property type="match status" value="1"/>
</dbReference>
<evidence type="ECO:0000256" key="12">
    <source>
        <dbReference type="ARBA" id="ARBA00031393"/>
    </source>
</evidence>
<evidence type="ECO:0000256" key="5">
    <source>
        <dbReference type="ARBA" id="ARBA00012121"/>
    </source>
</evidence>
<evidence type="ECO:0000256" key="8">
    <source>
        <dbReference type="ARBA" id="ARBA00022741"/>
    </source>
</evidence>
<dbReference type="EMBL" id="JACEZS010000036">
    <property type="protein sequence ID" value="MBA5608613.1"/>
    <property type="molecule type" value="Genomic_DNA"/>
</dbReference>
<evidence type="ECO:0000256" key="10">
    <source>
        <dbReference type="ARBA" id="ARBA00022840"/>
    </source>
</evidence>
<dbReference type="InterPro" id="IPR002891">
    <property type="entry name" value="APS"/>
</dbReference>
<comment type="catalytic activity">
    <reaction evidence="1 14 15">
        <text>adenosine 5'-phosphosulfate + ATP = 3'-phosphoadenylyl sulfate + ADP + H(+)</text>
        <dbReference type="Rhea" id="RHEA:24152"/>
        <dbReference type="ChEBI" id="CHEBI:15378"/>
        <dbReference type="ChEBI" id="CHEBI:30616"/>
        <dbReference type="ChEBI" id="CHEBI:58243"/>
        <dbReference type="ChEBI" id="CHEBI:58339"/>
        <dbReference type="ChEBI" id="CHEBI:456216"/>
        <dbReference type="EC" id="2.7.1.25"/>
    </reaction>
</comment>
<reference evidence="17 18" key="1">
    <citation type="submission" date="2020-07" db="EMBL/GenBank/DDBJ databases">
        <title>Novel species isolated from subtropical streams in China.</title>
        <authorList>
            <person name="Lu H."/>
        </authorList>
    </citation>
    <scope>NUCLEOTIDE SEQUENCE [LARGE SCALE GENOMIC DNA]</scope>
    <source>
        <strain evidence="17 18">FT3S</strain>
    </source>
</reference>
<evidence type="ECO:0000256" key="2">
    <source>
        <dbReference type="ARBA" id="ARBA00002632"/>
    </source>
</evidence>
<comment type="pathway">
    <text evidence="3 14 15">Sulfur metabolism; hydrogen sulfide biosynthesis; sulfite from sulfate: step 2/3.</text>
</comment>
<evidence type="ECO:0000313" key="17">
    <source>
        <dbReference type="EMBL" id="MBA5608613.1"/>
    </source>
</evidence>
<evidence type="ECO:0000256" key="14">
    <source>
        <dbReference type="HAMAP-Rule" id="MF_00065"/>
    </source>
</evidence>
<dbReference type="GO" id="GO:0000103">
    <property type="term" value="P:sulfate assimilation"/>
    <property type="evidence" value="ECO:0007669"/>
    <property type="project" value="UniProtKB-UniRule"/>
</dbReference>